<sequence length="208" mass="24796">MNKNKPNPPKSNKLVNAYTVKKSRPNVILGPNVHNMNNLHNTNNNSDSSKIIKNENKSKNNEDVNTCFKQIESKYTSNLDKYWKNRTNVPYKNILYDQDYNKKIDNEQDLILCNVKTIDKIHDEQVENYKNNLEKHNNELKIIYSTNKEAEHFRQFEYNNKHKYRLANLPSSNQDEIKNITTEYYNKEKKKTDSERRKKEELLKSILI</sequence>
<evidence type="ECO:0000256" key="1">
    <source>
        <dbReference type="SAM" id="Coils"/>
    </source>
</evidence>
<name>A0A1V0SGW9_9VIRU</name>
<feature type="compositionally biased region" description="Low complexity" evidence="2">
    <location>
        <begin position="32"/>
        <end position="49"/>
    </location>
</feature>
<organism evidence="3">
    <name type="scientific">Hokovirus HKV1</name>
    <dbReference type="NCBI Taxonomy" id="1977638"/>
    <lineage>
        <taxon>Viruses</taxon>
        <taxon>Varidnaviria</taxon>
        <taxon>Bamfordvirae</taxon>
        <taxon>Nucleocytoviricota</taxon>
        <taxon>Megaviricetes</taxon>
        <taxon>Imitervirales</taxon>
        <taxon>Mimiviridae</taxon>
        <taxon>Klosneuvirinae</taxon>
        <taxon>Hokovirus</taxon>
    </lineage>
</organism>
<gene>
    <name evidence="3" type="ORF">Hokovirus_3_167</name>
</gene>
<protein>
    <submittedName>
        <fullName evidence="3">Uncharacterized protein</fullName>
    </submittedName>
</protein>
<proteinExistence type="predicted"/>
<evidence type="ECO:0000313" key="3">
    <source>
        <dbReference type="EMBL" id="ARF10894.1"/>
    </source>
</evidence>
<reference evidence="3" key="1">
    <citation type="journal article" date="2017" name="Science">
        <title>Giant viruses with an expanded complement of translation system components.</title>
        <authorList>
            <person name="Schulz F."/>
            <person name="Yutin N."/>
            <person name="Ivanova N.N."/>
            <person name="Ortega D.R."/>
            <person name="Lee T.K."/>
            <person name="Vierheilig J."/>
            <person name="Daims H."/>
            <person name="Horn M."/>
            <person name="Wagner M."/>
            <person name="Jensen G.J."/>
            <person name="Kyrpides N.C."/>
            <person name="Koonin E.V."/>
            <person name="Woyke T."/>
        </authorList>
    </citation>
    <scope>NUCLEOTIDE SEQUENCE</scope>
    <source>
        <strain evidence="3">HKV1</strain>
    </source>
</reference>
<keyword evidence="1" id="KW-0175">Coiled coil</keyword>
<evidence type="ECO:0000256" key="2">
    <source>
        <dbReference type="SAM" id="MobiDB-lite"/>
    </source>
</evidence>
<feature type="coiled-coil region" evidence="1">
    <location>
        <begin position="119"/>
        <end position="146"/>
    </location>
</feature>
<accession>A0A1V0SGW9</accession>
<feature type="region of interest" description="Disordered" evidence="2">
    <location>
        <begin position="29"/>
        <end position="49"/>
    </location>
</feature>
<dbReference type="EMBL" id="KY684105">
    <property type="protein sequence ID" value="ARF10894.1"/>
    <property type="molecule type" value="Genomic_DNA"/>
</dbReference>